<organism evidence="3 4">
    <name type="scientific">Mycolicibacterium psychrotolerans</name>
    <dbReference type="NCBI Taxonomy" id="216929"/>
    <lineage>
        <taxon>Bacteria</taxon>
        <taxon>Bacillati</taxon>
        <taxon>Actinomycetota</taxon>
        <taxon>Actinomycetes</taxon>
        <taxon>Mycobacteriales</taxon>
        <taxon>Mycobacteriaceae</taxon>
        <taxon>Mycolicibacterium</taxon>
    </lineage>
</organism>
<dbReference type="EMBL" id="AP022574">
    <property type="protein sequence ID" value="BBX67360.1"/>
    <property type="molecule type" value="Genomic_DNA"/>
</dbReference>
<feature type="region of interest" description="Disordered" evidence="1">
    <location>
        <begin position="32"/>
        <end position="174"/>
    </location>
</feature>
<feature type="compositionally biased region" description="Polar residues" evidence="1">
    <location>
        <begin position="160"/>
        <end position="174"/>
    </location>
</feature>
<dbReference type="Proteomes" id="UP000466514">
    <property type="component" value="Chromosome"/>
</dbReference>
<feature type="chain" id="PRO_5029683690" evidence="2">
    <location>
        <begin position="33"/>
        <end position="482"/>
    </location>
</feature>
<evidence type="ECO:0000313" key="3">
    <source>
        <dbReference type="EMBL" id="BBX67360.1"/>
    </source>
</evidence>
<keyword evidence="2" id="KW-0732">Signal</keyword>
<feature type="compositionally biased region" description="Polar residues" evidence="1">
    <location>
        <begin position="123"/>
        <end position="146"/>
    </location>
</feature>
<gene>
    <name evidence="3" type="ORF">MPSYJ_08210</name>
</gene>
<evidence type="ECO:0000313" key="4">
    <source>
        <dbReference type="Proteomes" id="UP000466514"/>
    </source>
</evidence>
<feature type="compositionally biased region" description="Basic residues" evidence="1">
    <location>
        <begin position="64"/>
        <end position="75"/>
    </location>
</feature>
<protein>
    <submittedName>
        <fullName evidence="3">Uncharacterized protein</fullName>
    </submittedName>
</protein>
<keyword evidence="4" id="KW-1185">Reference proteome</keyword>
<proteinExistence type="predicted"/>
<reference evidence="3 4" key="1">
    <citation type="journal article" date="2019" name="Emerg. Microbes Infect.">
        <title>Comprehensive subspecies identification of 175 nontuberculous mycobacteria species based on 7547 genomic profiles.</title>
        <authorList>
            <person name="Matsumoto Y."/>
            <person name="Kinjo T."/>
            <person name="Motooka D."/>
            <person name="Nabeya D."/>
            <person name="Jung N."/>
            <person name="Uechi K."/>
            <person name="Horii T."/>
            <person name="Iida T."/>
            <person name="Fujita J."/>
            <person name="Nakamura S."/>
        </authorList>
    </citation>
    <scope>NUCLEOTIDE SEQUENCE [LARGE SCALE GENOMIC DNA]</scope>
    <source>
        <strain evidence="3 4">JCM 13323</strain>
    </source>
</reference>
<feature type="signal peptide" evidence="2">
    <location>
        <begin position="1"/>
        <end position="32"/>
    </location>
</feature>
<name>A0A7I7M5S2_9MYCO</name>
<dbReference type="AlphaFoldDB" id="A0A7I7M5S2"/>
<accession>A0A7I7M5S2</accession>
<dbReference type="KEGG" id="mpsc:MPSYJ_08210"/>
<feature type="compositionally biased region" description="Polar residues" evidence="1">
    <location>
        <begin position="37"/>
        <end position="52"/>
    </location>
</feature>
<evidence type="ECO:0000256" key="2">
    <source>
        <dbReference type="SAM" id="SignalP"/>
    </source>
</evidence>
<sequence>MRNLRCIGNVGGFAVALGICLGLGMTPAPAWADDRGSTNSRADATASATGTERVTAGASETRAGKRSKSPARKASGKAPPGTKAGQIGATTDKTDANAAEPGAAPDTVDVVGERQSPGGSGSGVATSDASTGSPAHQSSALPSATDSAPVDQPGLEPNGTRLSSSWPANAASKNSGEGVDLVAVQPADVVVPQAVPVTALVSTVLSADSGVNSPDPVPPAPIDSSLRWALAGWGTRPRPAGQPASGATATTSNALVSAIDPTAPQLVYMGGVLGIKPNYASIVPLSPEQKCSTGCLQIKYDNITVSSGTKALTTWIGANGVGSDTIWTFSESTDSAIEYLSTHTNDMSDHWYLLGSPSTPGNFNTSTSWRQLPAGDYRNVTFVVRQYDSVADYPAGSANQARSNASLSVHRSGYDNLDLTRPSTTWVDPRTGVTVLYFTTYPLPIINTWFRSQQWILSQDKALRPGIESQYWNRPIALPNPW</sequence>
<evidence type="ECO:0000256" key="1">
    <source>
        <dbReference type="SAM" id="MobiDB-lite"/>
    </source>
</evidence>